<evidence type="ECO:0000256" key="1">
    <source>
        <dbReference type="SAM" id="SignalP"/>
    </source>
</evidence>
<dbReference type="Gene3D" id="3.30.70.1990">
    <property type="match status" value="1"/>
</dbReference>
<comment type="caution">
    <text evidence="2">The sequence shown here is derived from an EMBL/GenBank/DDBJ whole genome shotgun (WGS) entry which is preliminary data.</text>
</comment>
<organism evidence="2 3">
    <name type="scientific">Fusarium torulosum</name>
    <dbReference type="NCBI Taxonomy" id="33205"/>
    <lineage>
        <taxon>Eukaryota</taxon>
        <taxon>Fungi</taxon>
        <taxon>Dikarya</taxon>
        <taxon>Ascomycota</taxon>
        <taxon>Pezizomycotina</taxon>
        <taxon>Sordariomycetes</taxon>
        <taxon>Hypocreomycetidae</taxon>
        <taxon>Hypocreales</taxon>
        <taxon>Nectriaceae</taxon>
        <taxon>Fusarium</taxon>
    </lineage>
</organism>
<keyword evidence="3" id="KW-1185">Reference proteome</keyword>
<dbReference type="SUPFAM" id="SSF51905">
    <property type="entry name" value="FAD/NAD(P)-binding domain"/>
    <property type="match status" value="1"/>
</dbReference>
<protein>
    <recommendedName>
        <fullName evidence="4">Amine oxidase domain-containing protein</fullName>
    </recommendedName>
</protein>
<dbReference type="Pfam" id="PF13450">
    <property type="entry name" value="NAD_binding_8"/>
    <property type="match status" value="1"/>
</dbReference>
<dbReference type="InterPro" id="IPR036188">
    <property type="entry name" value="FAD/NAD-bd_sf"/>
</dbReference>
<gene>
    <name evidence="2" type="ORF">FTOL_06622</name>
</gene>
<feature type="signal peptide" evidence="1">
    <location>
        <begin position="1"/>
        <end position="18"/>
    </location>
</feature>
<evidence type="ECO:0000313" key="3">
    <source>
        <dbReference type="Proteomes" id="UP001187734"/>
    </source>
</evidence>
<dbReference type="PANTHER" id="PTHR42923">
    <property type="entry name" value="PROTOPORPHYRINOGEN OXIDASE"/>
    <property type="match status" value="1"/>
</dbReference>
<evidence type="ECO:0008006" key="4">
    <source>
        <dbReference type="Google" id="ProtNLM"/>
    </source>
</evidence>
<dbReference type="InterPro" id="IPR050464">
    <property type="entry name" value="Zeta_carotene_desat/Oxidored"/>
</dbReference>
<accession>A0AAE8SI87</accession>
<name>A0AAE8SI87_9HYPO</name>
<proteinExistence type="predicted"/>
<dbReference type="Proteomes" id="UP001187734">
    <property type="component" value="Unassembled WGS sequence"/>
</dbReference>
<dbReference type="Gene3D" id="3.50.50.60">
    <property type="entry name" value="FAD/NAD(P)-binding domain"/>
    <property type="match status" value="1"/>
</dbReference>
<dbReference type="GO" id="GO:0016491">
    <property type="term" value="F:oxidoreductase activity"/>
    <property type="evidence" value="ECO:0007669"/>
    <property type="project" value="TreeGrafter"/>
</dbReference>
<reference evidence="2" key="1">
    <citation type="submission" date="2018-03" db="EMBL/GenBank/DDBJ databases">
        <authorList>
            <person name="Guldener U."/>
        </authorList>
    </citation>
    <scope>NUCLEOTIDE SEQUENCE</scope>
</reference>
<dbReference type="AlphaFoldDB" id="A0AAE8SI87"/>
<keyword evidence="1" id="KW-0732">Signal</keyword>
<dbReference type="PANTHER" id="PTHR42923:SF3">
    <property type="entry name" value="PROTOPORPHYRINOGEN OXIDASE"/>
    <property type="match status" value="1"/>
</dbReference>
<sequence>MTIKLFSLVVALASLVNAAATSKPHHPICIVGAGVSGLTAAKALEDKGYKTVIFEKRDTVGGKCQSHYEHPSYAETFKVVKSSGAGFDTFDPAYAYNYDPKTGAVALSQAFTPAVVKALQEELTRYAGLWQKDFAPIGVPGYKNGVPKEFIVPAKEWLLSNKFPIIASVINSAAGNYGYGDYTQIPTLYFLQFFAPDIIGSFLGTIQPYKTDFFDVFKRVSKTIKGSIHLGTKIERINRGRQPSIQYRGGKGRYTNTQLCSDVIIAFPPTSKALKESGLALSAAERALFAQVTVNGYFSSAVRMDKLGDNLTVSQVLPNPLEPFKPEGQPVYLTPLHPESDIVSVYSADDPAHPSVTRVKRHLIGDLTKINKDLADVHAQGTRVFAADIRAFSGQIDYFPHVGPKALAGGWYERFNHLQGKDHTYFTSGLNSFELVEYTIRAARDLVGQHF</sequence>
<feature type="chain" id="PRO_5041986350" description="Amine oxidase domain-containing protein" evidence="1">
    <location>
        <begin position="19"/>
        <end position="451"/>
    </location>
</feature>
<dbReference type="PRINTS" id="PR00419">
    <property type="entry name" value="ADXRDTASE"/>
</dbReference>
<evidence type="ECO:0000313" key="2">
    <source>
        <dbReference type="EMBL" id="SPJ78233.1"/>
    </source>
</evidence>
<dbReference type="EMBL" id="ONZP01000222">
    <property type="protein sequence ID" value="SPJ78233.1"/>
    <property type="molecule type" value="Genomic_DNA"/>
</dbReference>
<dbReference type="Gene3D" id="1.10.405.20">
    <property type="match status" value="1"/>
</dbReference>